<dbReference type="Pfam" id="PF01381">
    <property type="entry name" value="HTH_3"/>
    <property type="match status" value="1"/>
</dbReference>
<sequence length="148" mass="16838">MGLEYQNDISAISNVLNYFSDIPTATAKALAQLLNTSQSVIKTDDELLDKLQLLEDLNEVELQKNAFLVIILDNLINSIEAYQSTDVHSPNQVLLHLIKQNQTKQKELSYIVPQSIISELVNGKRQLTIRHIKAFAKHFNVPMTYFLK</sequence>
<dbReference type="PROSITE" id="PS50943">
    <property type="entry name" value="HTH_CROC1"/>
    <property type="match status" value="1"/>
</dbReference>
<dbReference type="InterPro" id="IPR001387">
    <property type="entry name" value="Cro/C1-type_HTH"/>
</dbReference>
<dbReference type="CDD" id="cd00093">
    <property type="entry name" value="HTH_XRE"/>
    <property type="match status" value="1"/>
</dbReference>
<dbReference type="SUPFAM" id="SSF47413">
    <property type="entry name" value="lambda repressor-like DNA-binding domains"/>
    <property type="match status" value="1"/>
</dbReference>
<dbReference type="InterPro" id="IPR010982">
    <property type="entry name" value="Lambda_DNA-bd_dom_sf"/>
</dbReference>
<accession>A0ABY7APL6</accession>
<protein>
    <submittedName>
        <fullName evidence="2">Helix-turn-helix domain-containing protein</fullName>
    </submittedName>
</protein>
<name>A0ABY7APL6_9ALTE</name>
<dbReference type="Proteomes" id="UP001163726">
    <property type="component" value="Chromosome"/>
</dbReference>
<gene>
    <name evidence="2" type="ORF">OLW01_00045</name>
</gene>
<keyword evidence="3" id="KW-1185">Reference proteome</keyword>
<feature type="domain" description="HTH cro/C1-type" evidence="1">
    <location>
        <begin position="112"/>
        <end position="146"/>
    </location>
</feature>
<dbReference type="RefSeq" id="WP_268074551.1">
    <property type="nucleotide sequence ID" value="NZ_CP109965.1"/>
</dbReference>
<dbReference type="Gene3D" id="1.10.260.40">
    <property type="entry name" value="lambda repressor-like DNA-binding domains"/>
    <property type="match status" value="1"/>
</dbReference>
<proteinExistence type="predicted"/>
<evidence type="ECO:0000313" key="2">
    <source>
        <dbReference type="EMBL" id="WAJ70249.1"/>
    </source>
</evidence>
<evidence type="ECO:0000313" key="3">
    <source>
        <dbReference type="Proteomes" id="UP001163726"/>
    </source>
</evidence>
<organism evidence="2 3">
    <name type="scientific">Catenovulum adriaticum</name>
    <dbReference type="NCBI Taxonomy" id="2984846"/>
    <lineage>
        <taxon>Bacteria</taxon>
        <taxon>Pseudomonadati</taxon>
        <taxon>Pseudomonadota</taxon>
        <taxon>Gammaproteobacteria</taxon>
        <taxon>Alteromonadales</taxon>
        <taxon>Alteromonadaceae</taxon>
        <taxon>Catenovulum</taxon>
    </lineage>
</organism>
<reference evidence="2" key="1">
    <citation type="submission" date="2022-10" db="EMBL/GenBank/DDBJ databases">
        <title>Catenovulum adriacola sp. nov. isolated in the Harbour of Susak.</title>
        <authorList>
            <person name="Schoch T."/>
            <person name="Reich S.J."/>
            <person name="Stoeferle S."/>
            <person name="Flaiz M."/>
            <person name="Kazda M."/>
            <person name="Riedel C.U."/>
            <person name="Duerre P."/>
        </authorList>
    </citation>
    <scope>NUCLEOTIDE SEQUENCE</scope>
    <source>
        <strain evidence="2">TS8</strain>
    </source>
</reference>
<evidence type="ECO:0000259" key="1">
    <source>
        <dbReference type="PROSITE" id="PS50943"/>
    </source>
</evidence>
<dbReference type="EMBL" id="CP109965">
    <property type="protein sequence ID" value="WAJ70249.1"/>
    <property type="molecule type" value="Genomic_DNA"/>
</dbReference>